<feature type="signal peptide" evidence="3">
    <location>
        <begin position="1"/>
        <end position="20"/>
    </location>
</feature>
<feature type="domain" description="Multidrug resistance protein MdtA-like C-terminal permuted SH3" evidence="7">
    <location>
        <begin position="303"/>
        <end position="363"/>
    </location>
</feature>
<comment type="similarity">
    <text evidence="2">Belongs to the membrane fusion protein (MFP) (TC 8.A.1) family.</text>
</comment>
<evidence type="ECO:0000259" key="7">
    <source>
        <dbReference type="Pfam" id="PF25967"/>
    </source>
</evidence>
<dbReference type="STRING" id="983920.Y88_3330"/>
<dbReference type="eggNOG" id="COG0845">
    <property type="taxonomic scope" value="Bacteria"/>
</dbReference>
<evidence type="ECO:0000313" key="8">
    <source>
        <dbReference type="EMBL" id="EGD58000.1"/>
    </source>
</evidence>
<evidence type="ECO:0000259" key="5">
    <source>
        <dbReference type="Pfam" id="PF25917"/>
    </source>
</evidence>
<dbReference type="Pfam" id="PF25917">
    <property type="entry name" value="BSH_RND"/>
    <property type="match status" value="1"/>
</dbReference>
<comment type="caution">
    <text evidence="8">The sequence shown here is derived from an EMBL/GenBank/DDBJ whole genome shotgun (WGS) entry which is preliminary data.</text>
</comment>
<dbReference type="PANTHER" id="PTHR30158:SF3">
    <property type="entry name" value="MULTIDRUG EFFLUX PUMP SUBUNIT ACRA-RELATED"/>
    <property type="match status" value="1"/>
</dbReference>
<dbReference type="AlphaFoldDB" id="F1ZBS4"/>
<dbReference type="PANTHER" id="PTHR30158">
    <property type="entry name" value="ACRA/E-RELATED COMPONENT OF DRUG EFFLUX TRANSPORTER"/>
    <property type="match status" value="1"/>
</dbReference>
<sequence>MRVLPSICANLAGAGLLALALAGCSQQQQQMPPMGPAEVGVVTLVAEPVTVSNELTGRTAATTASDVRPQVDGVIKARLFEEGSIVHAGQPLYQIDPRLYKASLDQARGQLENAQATLFTNQAKADRYKTLRDNQAVSRQDIDDTIAAARTARASVHQYQATVQSARVNLEYTRVLAPITGRISRSTVTPGALVTSGQTTALATIQQLDPIYVDITQSSSDLVKLRMALANGSVLPATATVHLKLEDGSDYPLTGTIEFSEVTVDEQAGTVTLRARFPNPQGLLLPGMFVRVVTPQGVVPKGILAPQQGITRDAKGDATALVVDASNKVVLRNVVADKAIGNKWLVTSGLKAGDRLIVEGVDKAEPGAVVKPVPVKLGY</sequence>
<dbReference type="Pfam" id="PF25967">
    <property type="entry name" value="RND-MFP_C"/>
    <property type="match status" value="1"/>
</dbReference>
<dbReference type="Pfam" id="PF25876">
    <property type="entry name" value="HH_MFP_RND"/>
    <property type="match status" value="1"/>
</dbReference>
<dbReference type="Proteomes" id="UP000004728">
    <property type="component" value="Unassembled WGS sequence"/>
</dbReference>
<dbReference type="SUPFAM" id="SSF111369">
    <property type="entry name" value="HlyD-like secretion proteins"/>
    <property type="match status" value="1"/>
</dbReference>
<dbReference type="InParanoid" id="F1ZBS4"/>
<feature type="domain" description="Multidrug resistance protein MdtA-like beta-barrel" evidence="6">
    <location>
        <begin position="210"/>
        <end position="292"/>
    </location>
</feature>
<feature type="domain" description="Multidrug resistance protein MdtA-like barrel-sandwich hybrid" evidence="5">
    <location>
        <begin position="66"/>
        <end position="206"/>
    </location>
</feature>
<dbReference type="EMBL" id="AEWJ01000051">
    <property type="protein sequence ID" value="EGD58000.1"/>
    <property type="molecule type" value="Genomic_DNA"/>
</dbReference>
<evidence type="ECO:0000259" key="6">
    <source>
        <dbReference type="Pfam" id="PF25944"/>
    </source>
</evidence>
<dbReference type="Pfam" id="PF25944">
    <property type="entry name" value="Beta-barrel_RND"/>
    <property type="match status" value="1"/>
</dbReference>
<dbReference type="InterPro" id="IPR058625">
    <property type="entry name" value="MdtA-like_BSH"/>
</dbReference>
<dbReference type="PROSITE" id="PS51257">
    <property type="entry name" value="PROKAR_LIPOPROTEIN"/>
    <property type="match status" value="1"/>
</dbReference>
<name>F1ZBS4_9SPHN</name>
<keyword evidence="9" id="KW-1185">Reference proteome</keyword>
<dbReference type="RefSeq" id="WP_008070497.1">
    <property type="nucleotide sequence ID" value="NZ_AQWK01000007.1"/>
</dbReference>
<dbReference type="NCBIfam" id="TIGR01730">
    <property type="entry name" value="RND_mfp"/>
    <property type="match status" value="1"/>
</dbReference>
<dbReference type="Gene3D" id="2.40.420.20">
    <property type="match status" value="1"/>
</dbReference>
<feature type="domain" description="Multidrug resistance protein MdtA-like alpha-helical hairpin" evidence="4">
    <location>
        <begin position="104"/>
        <end position="173"/>
    </location>
</feature>
<dbReference type="FunCoup" id="F1ZBS4">
    <property type="interactions" value="440"/>
</dbReference>
<protein>
    <submittedName>
        <fullName evidence="8">Efflux transporter, RND family, MFP subunit</fullName>
    </submittedName>
</protein>
<dbReference type="FunFam" id="2.40.420.20:FF:000001">
    <property type="entry name" value="Efflux RND transporter periplasmic adaptor subunit"/>
    <property type="match status" value="1"/>
</dbReference>
<evidence type="ECO:0000313" key="9">
    <source>
        <dbReference type="Proteomes" id="UP000004728"/>
    </source>
</evidence>
<dbReference type="InterPro" id="IPR058627">
    <property type="entry name" value="MdtA-like_C"/>
</dbReference>
<dbReference type="InterPro" id="IPR058624">
    <property type="entry name" value="MdtA-like_HH"/>
</dbReference>
<dbReference type="GO" id="GO:0005886">
    <property type="term" value="C:plasma membrane"/>
    <property type="evidence" value="ECO:0007669"/>
    <property type="project" value="UniProtKB-SubCell"/>
</dbReference>
<accession>F1ZBS4</accession>
<gene>
    <name evidence="8" type="ORF">Y88_3330</name>
</gene>
<evidence type="ECO:0000256" key="2">
    <source>
        <dbReference type="ARBA" id="ARBA00009477"/>
    </source>
</evidence>
<feature type="chain" id="PRO_5003277719" evidence="3">
    <location>
        <begin position="21"/>
        <end position="379"/>
    </location>
</feature>
<dbReference type="HOGENOM" id="CLU_018816_2_1_5"/>
<comment type="subcellular location">
    <subcellularLocation>
        <location evidence="1">Cell envelope</location>
    </subcellularLocation>
</comment>
<reference evidence="8 9" key="1">
    <citation type="journal article" date="2012" name="J. Bacteriol.">
        <title>Draft Genome Sequence of Novosphingobium nitrogenifigens Y88T.</title>
        <authorList>
            <person name="Strabala T.J."/>
            <person name="Macdonald L."/>
            <person name="Liu V."/>
            <person name="Smit A.M."/>
        </authorList>
    </citation>
    <scope>NUCLEOTIDE SEQUENCE [LARGE SCALE GENOMIC DNA]</scope>
    <source>
        <strain evidence="8 9">DSM 19370</strain>
    </source>
</reference>
<dbReference type="InterPro" id="IPR058626">
    <property type="entry name" value="MdtA-like_b-barrel"/>
</dbReference>
<organism evidence="8 9">
    <name type="scientific">Novosphingobium nitrogenifigens DSM 19370</name>
    <dbReference type="NCBI Taxonomy" id="983920"/>
    <lineage>
        <taxon>Bacteria</taxon>
        <taxon>Pseudomonadati</taxon>
        <taxon>Pseudomonadota</taxon>
        <taxon>Alphaproteobacteria</taxon>
        <taxon>Sphingomonadales</taxon>
        <taxon>Sphingomonadaceae</taxon>
        <taxon>Novosphingobium</taxon>
    </lineage>
</organism>
<evidence type="ECO:0000256" key="1">
    <source>
        <dbReference type="ARBA" id="ARBA00004196"/>
    </source>
</evidence>
<keyword evidence="3" id="KW-0732">Signal</keyword>
<evidence type="ECO:0000259" key="4">
    <source>
        <dbReference type="Pfam" id="PF25876"/>
    </source>
</evidence>
<dbReference type="Gene3D" id="2.40.30.170">
    <property type="match status" value="1"/>
</dbReference>
<dbReference type="Gene3D" id="1.10.287.470">
    <property type="entry name" value="Helix hairpin bin"/>
    <property type="match status" value="1"/>
</dbReference>
<dbReference type="Gene3D" id="2.40.50.100">
    <property type="match status" value="1"/>
</dbReference>
<dbReference type="InterPro" id="IPR006143">
    <property type="entry name" value="RND_pump_MFP"/>
</dbReference>
<evidence type="ECO:0000256" key="3">
    <source>
        <dbReference type="SAM" id="SignalP"/>
    </source>
</evidence>
<dbReference type="GO" id="GO:0022857">
    <property type="term" value="F:transmembrane transporter activity"/>
    <property type="evidence" value="ECO:0007669"/>
    <property type="project" value="InterPro"/>
</dbReference>
<dbReference type="GO" id="GO:0046677">
    <property type="term" value="P:response to antibiotic"/>
    <property type="evidence" value="ECO:0007669"/>
    <property type="project" value="TreeGrafter"/>
</dbReference>
<proteinExistence type="inferred from homology"/>